<feature type="transmembrane region" description="Helical" evidence="6">
    <location>
        <begin position="115"/>
        <end position="136"/>
    </location>
</feature>
<evidence type="ECO:0000313" key="8">
    <source>
        <dbReference type="EMBL" id="MDA0162205.1"/>
    </source>
</evidence>
<protein>
    <submittedName>
        <fullName evidence="8">Cation diffusion facilitator family transporter</fullName>
    </submittedName>
</protein>
<dbReference type="Proteomes" id="UP001149140">
    <property type="component" value="Unassembled WGS sequence"/>
</dbReference>
<keyword evidence="4 6" id="KW-1133">Transmembrane helix</keyword>
<evidence type="ECO:0000313" key="9">
    <source>
        <dbReference type="Proteomes" id="UP001149140"/>
    </source>
</evidence>
<feature type="transmembrane region" description="Helical" evidence="6">
    <location>
        <begin position="79"/>
        <end position="99"/>
    </location>
</feature>
<dbReference type="SUPFAM" id="SSF161111">
    <property type="entry name" value="Cation efflux protein transmembrane domain-like"/>
    <property type="match status" value="1"/>
</dbReference>
<keyword evidence="2" id="KW-0813">Transport</keyword>
<evidence type="ECO:0000256" key="6">
    <source>
        <dbReference type="SAM" id="Phobius"/>
    </source>
</evidence>
<feature type="transmembrane region" description="Helical" evidence="6">
    <location>
        <begin position="192"/>
        <end position="212"/>
    </location>
</feature>
<accession>A0A9X3MTG5</accession>
<keyword evidence="5 6" id="KW-0472">Membrane</keyword>
<keyword evidence="9" id="KW-1185">Reference proteome</keyword>
<dbReference type="InterPro" id="IPR036837">
    <property type="entry name" value="Cation_efflux_CTD_sf"/>
</dbReference>
<dbReference type="InterPro" id="IPR040177">
    <property type="entry name" value="SLC30A9"/>
</dbReference>
<evidence type="ECO:0000256" key="2">
    <source>
        <dbReference type="ARBA" id="ARBA00022448"/>
    </source>
</evidence>
<dbReference type="InterPro" id="IPR002524">
    <property type="entry name" value="Cation_efflux"/>
</dbReference>
<feature type="transmembrane region" description="Helical" evidence="6">
    <location>
        <begin position="12"/>
        <end position="32"/>
    </location>
</feature>
<organism evidence="8 9">
    <name type="scientific">Solirubrobacter ginsenosidimutans</name>
    <dbReference type="NCBI Taxonomy" id="490573"/>
    <lineage>
        <taxon>Bacteria</taxon>
        <taxon>Bacillati</taxon>
        <taxon>Actinomycetota</taxon>
        <taxon>Thermoleophilia</taxon>
        <taxon>Solirubrobacterales</taxon>
        <taxon>Solirubrobacteraceae</taxon>
        <taxon>Solirubrobacter</taxon>
    </lineage>
</organism>
<dbReference type="PANTHER" id="PTHR13414">
    <property type="entry name" value="HUEL-CATION TRANSPORTER"/>
    <property type="match status" value="1"/>
</dbReference>
<dbReference type="AlphaFoldDB" id="A0A9X3MTG5"/>
<dbReference type="Gene3D" id="1.20.1510.10">
    <property type="entry name" value="Cation efflux protein transmembrane domain"/>
    <property type="match status" value="1"/>
</dbReference>
<dbReference type="NCBIfam" id="TIGR01297">
    <property type="entry name" value="CDF"/>
    <property type="match status" value="1"/>
</dbReference>
<evidence type="ECO:0000256" key="1">
    <source>
        <dbReference type="ARBA" id="ARBA00004141"/>
    </source>
</evidence>
<evidence type="ECO:0000256" key="4">
    <source>
        <dbReference type="ARBA" id="ARBA00022989"/>
    </source>
</evidence>
<feature type="transmembrane region" description="Helical" evidence="6">
    <location>
        <begin position="162"/>
        <end position="186"/>
    </location>
</feature>
<dbReference type="GO" id="GO:0008324">
    <property type="term" value="F:monoatomic cation transmembrane transporter activity"/>
    <property type="evidence" value="ECO:0007669"/>
    <property type="project" value="InterPro"/>
</dbReference>
<dbReference type="GO" id="GO:0016020">
    <property type="term" value="C:membrane"/>
    <property type="evidence" value="ECO:0007669"/>
    <property type="project" value="UniProtKB-SubCell"/>
</dbReference>
<dbReference type="InterPro" id="IPR027469">
    <property type="entry name" value="Cation_efflux_TMD_sf"/>
</dbReference>
<dbReference type="GO" id="GO:0006829">
    <property type="term" value="P:zinc ion transport"/>
    <property type="evidence" value="ECO:0007669"/>
    <property type="project" value="InterPro"/>
</dbReference>
<evidence type="ECO:0000256" key="3">
    <source>
        <dbReference type="ARBA" id="ARBA00022692"/>
    </source>
</evidence>
<feature type="domain" description="Cation efflux protein transmembrane" evidence="7">
    <location>
        <begin position="13"/>
        <end position="219"/>
    </location>
</feature>
<dbReference type="Pfam" id="PF01545">
    <property type="entry name" value="Cation_efflux"/>
    <property type="match status" value="1"/>
</dbReference>
<name>A0A9X3MTG5_9ACTN</name>
<dbReference type="RefSeq" id="WP_270041442.1">
    <property type="nucleotide sequence ID" value="NZ_JAPDOD010000017.1"/>
</dbReference>
<gene>
    <name evidence="8" type="ORF">OM076_18175</name>
</gene>
<comment type="subcellular location">
    <subcellularLocation>
        <location evidence="1">Membrane</location>
        <topology evidence="1">Multi-pass membrane protein</topology>
    </subcellularLocation>
</comment>
<evidence type="ECO:0000256" key="5">
    <source>
        <dbReference type="ARBA" id="ARBA00023136"/>
    </source>
</evidence>
<sequence length="318" mass="33825">MAGDGHESGGAIAAAFAANMGIAITKFAGFLITGSSSLLAESIHSVADSSNQGLLVLGGRQAKRAPDELHQFGHGRVRYFWAFVVAVVLFSLGGLFSVYEGYHKIHDPHEIDSPAIAIGILAVAFVFEAFALRTAVRHATPARGRRSWSEYIRESRSPELPVLLLEDSGALLGLTCALLGIALALITGEPVFDGIGTLAIGILLLVIAFVLAREMRSLLIGESASPELERRIDAEFERAPEVRRVIHTLTEHLGPDEILIAAKVEFDPGLTMAQLIDAINAAEARVRAIEGIGTARIYVEPDVGPPETVEEAAAPPPS</sequence>
<proteinExistence type="predicted"/>
<reference evidence="8" key="1">
    <citation type="submission" date="2022-10" db="EMBL/GenBank/DDBJ databases">
        <title>The WGS of Solirubrobacter ginsenosidimutans DSM 21036.</title>
        <authorList>
            <person name="Jiang Z."/>
        </authorList>
    </citation>
    <scope>NUCLEOTIDE SEQUENCE</scope>
    <source>
        <strain evidence="8">DSM 21036</strain>
    </source>
</reference>
<keyword evidence="3 6" id="KW-0812">Transmembrane</keyword>
<dbReference type="SUPFAM" id="SSF160240">
    <property type="entry name" value="Cation efflux protein cytoplasmic domain-like"/>
    <property type="match status" value="1"/>
</dbReference>
<dbReference type="EMBL" id="JAPDOD010000017">
    <property type="protein sequence ID" value="MDA0162205.1"/>
    <property type="molecule type" value="Genomic_DNA"/>
</dbReference>
<dbReference type="Gene3D" id="3.30.70.1350">
    <property type="entry name" value="Cation efflux protein, cytoplasmic domain"/>
    <property type="match status" value="1"/>
</dbReference>
<dbReference type="InterPro" id="IPR058533">
    <property type="entry name" value="Cation_efflux_TM"/>
</dbReference>
<evidence type="ECO:0000259" key="7">
    <source>
        <dbReference type="Pfam" id="PF01545"/>
    </source>
</evidence>
<comment type="caution">
    <text evidence="8">The sequence shown here is derived from an EMBL/GenBank/DDBJ whole genome shotgun (WGS) entry which is preliminary data.</text>
</comment>
<dbReference type="PANTHER" id="PTHR13414:SF9">
    <property type="entry name" value="PROTON-COUPLED ZINC ANTIPORTER SLC30A9, MITOCHONDRIAL"/>
    <property type="match status" value="1"/>
</dbReference>